<dbReference type="InterPro" id="IPR000058">
    <property type="entry name" value="Znf_AN1"/>
</dbReference>
<dbReference type="InterPro" id="IPR035896">
    <property type="entry name" value="AN1-like_Znf"/>
</dbReference>
<dbReference type="PANTHER" id="PTHR10634">
    <property type="entry name" value="AN1-TYPE ZINC FINGER PROTEIN"/>
    <property type="match status" value="1"/>
</dbReference>
<feature type="region of interest" description="Disordered" evidence="7">
    <location>
        <begin position="1"/>
        <end position="69"/>
    </location>
</feature>
<dbReference type="SMART" id="SM00154">
    <property type="entry name" value="ZnF_AN1"/>
    <property type="match status" value="1"/>
</dbReference>
<feature type="compositionally biased region" description="Low complexity" evidence="7">
    <location>
        <begin position="34"/>
        <end position="64"/>
    </location>
</feature>
<dbReference type="PROSITE" id="PS51039">
    <property type="entry name" value="ZF_AN1"/>
    <property type="match status" value="1"/>
</dbReference>
<feature type="domain" description="AN1-type" evidence="8">
    <location>
        <begin position="65"/>
        <end position="111"/>
    </location>
</feature>
<evidence type="ECO:0000256" key="4">
    <source>
        <dbReference type="ARBA" id="ARBA00022833"/>
    </source>
</evidence>
<organism evidence="9 10">
    <name type="scientific">Apostasia shenzhenica</name>
    <dbReference type="NCBI Taxonomy" id="1088818"/>
    <lineage>
        <taxon>Eukaryota</taxon>
        <taxon>Viridiplantae</taxon>
        <taxon>Streptophyta</taxon>
        <taxon>Embryophyta</taxon>
        <taxon>Tracheophyta</taxon>
        <taxon>Spermatophyta</taxon>
        <taxon>Magnoliopsida</taxon>
        <taxon>Liliopsida</taxon>
        <taxon>Asparagales</taxon>
        <taxon>Orchidaceae</taxon>
        <taxon>Apostasioideae</taxon>
        <taxon>Apostasia</taxon>
    </lineage>
</organism>
<dbReference type="STRING" id="1088818.A0A2I0AGU6"/>
<evidence type="ECO:0000256" key="3">
    <source>
        <dbReference type="ARBA" id="ARBA00022771"/>
    </source>
</evidence>
<dbReference type="AlphaFoldDB" id="A0A2I0AGU6"/>
<dbReference type="InterPro" id="IPR050652">
    <property type="entry name" value="AN1_A20_ZnFinger"/>
</dbReference>
<evidence type="ECO:0000256" key="2">
    <source>
        <dbReference type="ARBA" id="ARBA00022723"/>
    </source>
</evidence>
<keyword evidence="4" id="KW-0862">Zinc</keyword>
<dbReference type="Pfam" id="PF01428">
    <property type="entry name" value="zf-AN1"/>
    <property type="match status" value="1"/>
</dbReference>
<evidence type="ECO:0000313" key="10">
    <source>
        <dbReference type="Proteomes" id="UP000236161"/>
    </source>
</evidence>
<proteinExistence type="predicted"/>
<dbReference type="GO" id="GO:0004842">
    <property type="term" value="F:ubiquitin-protein transferase activity"/>
    <property type="evidence" value="ECO:0007669"/>
    <property type="project" value="TreeGrafter"/>
</dbReference>
<dbReference type="GO" id="GO:0008270">
    <property type="term" value="F:zinc ion binding"/>
    <property type="evidence" value="ECO:0007669"/>
    <property type="project" value="UniProtKB-KW"/>
</dbReference>
<dbReference type="EMBL" id="KZ451982">
    <property type="protein sequence ID" value="PKA54781.1"/>
    <property type="molecule type" value="Genomic_DNA"/>
</dbReference>
<dbReference type="PANTHER" id="PTHR10634:SF99">
    <property type="entry name" value="ZINC FINGER AN1 DOMAIN-CONTAINING STRESS-ASSOCIATED PROTEIN 15"/>
    <property type="match status" value="1"/>
</dbReference>
<evidence type="ECO:0000256" key="5">
    <source>
        <dbReference type="ARBA" id="ARBA00023016"/>
    </source>
</evidence>
<keyword evidence="10" id="KW-1185">Reference proteome</keyword>
<evidence type="ECO:0000256" key="7">
    <source>
        <dbReference type="SAM" id="MobiDB-lite"/>
    </source>
</evidence>
<dbReference type="SUPFAM" id="SSF118310">
    <property type="entry name" value="AN1-like Zinc finger"/>
    <property type="match status" value="1"/>
</dbReference>
<sequence>MAREGCNLDNEEAEIIKTPSSSSPPRHHPPPPAASSSFPFPHQSSSPPSASPSPSAVAGESEPSLPRGNRCLSCRKRVGLAGFRCRCGELFCARHRYSSTHDCSFDYKAAGRAEICKANPVIRAAKIIKI</sequence>
<reference evidence="9 10" key="1">
    <citation type="journal article" date="2017" name="Nature">
        <title>The Apostasia genome and the evolution of orchids.</title>
        <authorList>
            <person name="Zhang G.Q."/>
            <person name="Liu K.W."/>
            <person name="Li Z."/>
            <person name="Lohaus R."/>
            <person name="Hsiao Y.Y."/>
            <person name="Niu S.C."/>
            <person name="Wang J.Y."/>
            <person name="Lin Y.C."/>
            <person name="Xu Q."/>
            <person name="Chen L.J."/>
            <person name="Yoshida K."/>
            <person name="Fujiwara S."/>
            <person name="Wang Z.W."/>
            <person name="Zhang Y.Q."/>
            <person name="Mitsuda N."/>
            <person name="Wang M."/>
            <person name="Liu G.H."/>
            <person name="Pecoraro L."/>
            <person name="Huang H.X."/>
            <person name="Xiao X.J."/>
            <person name="Lin M."/>
            <person name="Wu X.Y."/>
            <person name="Wu W.L."/>
            <person name="Chen Y.Y."/>
            <person name="Chang S.B."/>
            <person name="Sakamoto S."/>
            <person name="Ohme-Takagi M."/>
            <person name="Yagi M."/>
            <person name="Zeng S.J."/>
            <person name="Shen C.Y."/>
            <person name="Yeh C.M."/>
            <person name="Luo Y.B."/>
            <person name="Tsai W.C."/>
            <person name="Van de Peer Y."/>
            <person name="Liu Z.J."/>
        </authorList>
    </citation>
    <scope>NUCLEOTIDE SEQUENCE [LARGE SCALE GENOMIC DNA]</scope>
    <source>
        <strain evidence="10">cv. Shenzhen</strain>
        <tissue evidence="9">Stem</tissue>
    </source>
</reference>
<evidence type="ECO:0000313" key="9">
    <source>
        <dbReference type="EMBL" id="PKA54781.1"/>
    </source>
</evidence>
<name>A0A2I0AGU6_9ASPA</name>
<dbReference type="OrthoDB" id="428577at2759"/>
<protein>
    <submittedName>
        <fullName evidence="9">Zinc finger AN1 domain-containing stress-associated protein 15</fullName>
    </submittedName>
</protein>
<evidence type="ECO:0000256" key="1">
    <source>
        <dbReference type="ARBA" id="ARBA00003732"/>
    </source>
</evidence>
<evidence type="ECO:0000256" key="6">
    <source>
        <dbReference type="PROSITE-ProRule" id="PRU00449"/>
    </source>
</evidence>
<keyword evidence="3 6" id="KW-0863">Zinc-finger</keyword>
<keyword evidence="5" id="KW-0346">Stress response</keyword>
<keyword evidence="2" id="KW-0479">Metal-binding</keyword>
<gene>
    <name evidence="9" type="primary">SAP15</name>
    <name evidence="9" type="ORF">AXF42_Ash000616</name>
</gene>
<dbReference type="Proteomes" id="UP000236161">
    <property type="component" value="Unassembled WGS sequence"/>
</dbReference>
<dbReference type="FunFam" id="4.10.1110.10:FF:000001">
    <property type="entry name" value="Zinc finger AN1-type containing 6"/>
    <property type="match status" value="1"/>
</dbReference>
<evidence type="ECO:0000259" key="8">
    <source>
        <dbReference type="PROSITE" id="PS51039"/>
    </source>
</evidence>
<accession>A0A2I0AGU6</accession>
<dbReference type="GO" id="GO:0016567">
    <property type="term" value="P:protein ubiquitination"/>
    <property type="evidence" value="ECO:0007669"/>
    <property type="project" value="TreeGrafter"/>
</dbReference>
<dbReference type="Gene3D" id="4.10.1110.10">
    <property type="entry name" value="AN1-like Zinc finger"/>
    <property type="match status" value="1"/>
</dbReference>
<comment type="function">
    <text evidence="1">May be involved in environmental stress response.</text>
</comment>